<gene>
    <name evidence="1" type="ORF">MGN01_29490</name>
</gene>
<accession>A0A512JME8</accession>
<reference evidence="1 2" key="1">
    <citation type="submission" date="2019-07" db="EMBL/GenBank/DDBJ databases">
        <title>Whole genome shotgun sequence of Methylobacterium gnaphalii NBRC 107716.</title>
        <authorList>
            <person name="Hosoyama A."/>
            <person name="Uohara A."/>
            <person name="Ohji S."/>
            <person name="Ichikawa N."/>
        </authorList>
    </citation>
    <scope>NUCLEOTIDE SEQUENCE [LARGE SCALE GENOMIC DNA]</scope>
    <source>
        <strain evidence="1 2">NBRC 107716</strain>
    </source>
</reference>
<evidence type="ECO:0000313" key="1">
    <source>
        <dbReference type="EMBL" id="GEP11104.1"/>
    </source>
</evidence>
<dbReference type="RefSeq" id="WP_147047519.1">
    <property type="nucleotide sequence ID" value="NZ_BJZV01000015.1"/>
</dbReference>
<dbReference type="EMBL" id="BJZV01000015">
    <property type="protein sequence ID" value="GEP11104.1"/>
    <property type="molecule type" value="Genomic_DNA"/>
</dbReference>
<organism evidence="1 2">
    <name type="scientific">Methylobacterium gnaphalii</name>
    <dbReference type="NCBI Taxonomy" id="1010610"/>
    <lineage>
        <taxon>Bacteria</taxon>
        <taxon>Pseudomonadati</taxon>
        <taxon>Pseudomonadota</taxon>
        <taxon>Alphaproteobacteria</taxon>
        <taxon>Hyphomicrobiales</taxon>
        <taxon>Methylobacteriaceae</taxon>
        <taxon>Methylobacterium</taxon>
    </lineage>
</organism>
<keyword evidence="2" id="KW-1185">Reference proteome</keyword>
<name>A0A512JME8_9HYPH</name>
<proteinExistence type="predicted"/>
<dbReference type="AlphaFoldDB" id="A0A512JME8"/>
<sequence>MSWFFPDIGGHAETARFDAVLAQNIEAQERAGQAAEDVTQAADENREQVGATVAAFKERTERRLKSRNQTLEQLLARDL</sequence>
<comment type="caution">
    <text evidence="1">The sequence shown here is derived from an EMBL/GenBank/DDBJ whole genome shotgun (WGS) entry which is preliminary data.</text>
</comment>
<evidence type="ECO:0000313" key="2">
    <source>
        <dbReference type="Proteomes" id="UP000321750"/>
    </source>
</evidence>
<protein>
    <submittedName>
        <fullName evidence="1">Uncharacterized protein</fullName>
    </submittedName>
</protein>
<dbReference type="Proteomes" id="UP000321750">
    <property type="component" value="Unassembled WGS sequence"/>
</dbReference>